<feature type="binding site" evidence="9">
    <location>
        <position position="374"/>
    </location>
    <ligand>
        <name>beta-nicotinamide D-ribonucleotide</name>
        <dbReference type="ChEBI" id="CHEBI:14649"/>
    </ligand>
</feature>
<dbReference type="PANTHER" id="PTHR43816:SF1">
    <property type="entry name" value="NICOTINAMIDE PHOSPHORIBOSYLTRANSFERASE"/>
    <property type="match status" value="1"/>
</dbReference>
<dbReference type="NCBIfam" id="NF006629">
    <property type="entry name" value="PRK09198.1"/>
    <property type="match status" value="1"/>
</dbReference>
<evidence type="ECO:0000256" key="4">
    <source>
        <dbReference type="ARBA" id="ARBA00022679"/>
    </source>
</evidence>
<keyword evidence="13" id="KW-1185">Reference proteome</keyword>
<evidence type="ECO:0000256" key="2">
    <source>
        <dbReference type="ARBA" id="ARBA00022642"/>
    </source>
</evidence>
<comment type="catalytic activity">
    <reaction evidence="8">
        <text>beta-nicotinamide D-ribonucleotide + diphosphate = 5-phospho-alpha-D-ribose 1-diphosphate + nicotinamide + H(+)</text>
        <dbReference type="Rhea" id="RHEA:16149"/>
        <dbReference type="ChEBI" id="CHEBI:14649"/>
        <dbReference type="ChEBI" id="CHEBI:15378"/>
        <dbReference type="ChEBI" id="CHEBI:17154"/>
        <dbReference type="ChEBI" id="CHEBI:33019"/>
        <dbReference type="ChEBI" id="CHEBI:58017"/>
        <dbReference type="EC" id="2.4.2.12"/>
    </reaction>
    <physiologicalReaction direction="right-to-left" evidence="8">
        <dbReference type="Rhea" id="RHEA:16151"/>
    </physiologicalReaction>
</comment>
<evidence type="ECO:0000313" key="12">
    <source>
        <dbReference type="EMBL" id="KJE92087.1"/>
    </source>
</evidence>
<dbReference type="EMBL" id="KE346363">
    <property type="protein sequence ID" value="KJE92087.1"/>
    <property type="molecule type" value="Genomic_DNA"/>
</dbReference>
<evidence type="ECO:0000313" key="13">
    <source>
        <dbReference type="Proteomes" id="UP000008743"/>
    </source>
</evidence>
<feature type="binding site" evidence="9">
    <location>
        <position position="235"/>
    </location>
    <ligand>
        <name>diphosphate</name>
        <dbReference type="ChEBI" id="CHEBI:33019"/>
    </ligand>
</feature>
<dbReference type="EC" id="2.4.2.12" evidence="6"/>
<evidence type="ECO:0000259" key="10">
    <source>
        <dbReference type="Pfam" id="PF04095"/>
    </source>
</evidence>
<dbReference type="AlphaFoldDB" id="A0A0D2VNZ3"/>
<evidence type="ECO:0000256" key="1">
    <source>
        <dbReference type="ARBA" id="ARBA00010897"/>
    </source>
</evidence>
<feature type="binding site" evidence="9">
    <location>
        <position position="209"/>
    </location>
    <ligand>
        <name>beta-nicotinamide D-ribonucleotide</name>
        <dbReference type="ChEBI" id="CHEBI:14649"/>
    </ligand>
</feature>
<comment type="pathway">
    <text evidence="5">Cofactor biosynthesis; NAD(+) biosynthesis; nicotinamide D-ribonucleotide from 5-phospho-alpha-D-ribose 1-diphosphate and nicotinamide: step 1/1.</text>
</comment>
<dbReference type="OrthoDB" id="193380at2759"/>
<dbReference type="InParanoid" id="A0A0D2VNZ3"/>
<feature type="binding site" evidence="9">
    <location>
        <begin position="301"/>
        <end position="303"/>
    </location>
    <ligand>
        <name>beta-nicotinamide D-ribonucleotide</name>
        <dbReference type="ChEBI" id="CHEBI:14649"/>
    </ligand>
</feature>
<evidence type="ECO:0000256" key="9">
    <source>
        <dbReference type="PIRSR" id="PIRSR005943-1"/>
    </source>
</evidence>
<dbReference type="Gene3D" id="3.20.20.70">
    <property type="entry name" value="Aldolase class I"/>
    <property type="match status" value="1"/>
</dbReference>
<feature type="domain" description="Nicotinamide phosphoribosyltransferase N-terminal" evidence="11">
    <location>
        <begin position="9"/>
        <end position="106"/>
    </location>
</feature>
<dbReference type="Pfam" id="PF04095">
    <property type="entry name" value="NAPRTase"/>
    <property type="match status" value="1"/>
</dbReference>
<keyword evidence="2" id="KW-0662">Pyridine nucleotide biosynthesis</keyword>
<evidence type="ECO:0000256" key="7">
    <source>
        <dbReference type="ARBA" id="ARBA00035036"/>
    </source>
</evidence>
<keyword evidence="4" id="KW-0808">Transferase</keyword>
<dbReference type="InterPro" id="IPR016471">
    <property type="entry name" value="Nicotinamide_PRibTrfase"/>
</dbReference>
<keyword evidence="3" id="KW-0328">Glycosyltransferase</keyword>
<dbReference type="GO" id="GO:0047280">
    <property type="term" value="F:nicotinamide phosphoribosyltransferase activity"/>
    <property type="evidence" value="ECO:0007669"/>
    <property type="project" value="UniProtKB-EC"/>
</dbReference>
<dbReference type="UniPathway" id="UPA00253"/>
<dbReference type="STRING" id="595528.A0A0D2VNZ3"/>
<name>A0A0D2VNZ3_CAPO3</name>
<reference evidence="13" key="1">
    <citation type="submission" date="2011-02" db="EMBL/GenBank/DDBJ databases">
        <title>The Genome Sequence of Capsaspora owczarzaki ATCC 30864.</title>
        <authorList>
            <person name="Russ C."/>
            <person name="Cuomo C."/>
            <person name="Burger G."/>
            <person name="Gray M.W."/>
            <person name="Holland P.W.H."/>
            <person name="King N."/>
            <person name="Lang F.B.F."/>
            <person name="Roger A.J."/>
            <person name="Ruiz-Trillo I."/>
            <person name="Young S.K."/>
            <person name="Zeng Q."/>
            <person name="Gargeya S."/>
            <person name="Alvarado L."/>
            <person name="Berlin A."/>
            <person name="Chapman S.B."/>
            <person name="Chen Z."/>
            <person name="Freedman E."/>
            <person name="Gellesch M."/>
            <person name="Goldberg J."/>
            <person name="Griggs A."/>
            <person name="Gujja S."/>
            <person name="Heilman E."/>
            <person name="Heiman D."/>
            <person name="Howarth C."/>
            <person name="Mehta T."/>
            <person name="Neiman D."/>
            <person name="Pearson M."/>
            <person name="Roberts A."/>
            <person name="Saif S."/>
            <person name="Shea T."/>
            <person name="Shenoy N."/>
            <person name="Sisk P."/>
            <person name="Stolte C."/>
            <person name="Sykes S."/>
            <person name="White J."/>
            <person name="Yandava C."/>
            <person name="Haas B."/>
            <person name="Nusbaum C."/>
            <person name="Birren B."/>
        </authorList>
    </citation>
    <scope>NUCLEOTIDE SEQUENCE</scope>
    <source>
        <strain evidence="13">ATCC 30864</strain>
    </source>
</reference>
<sequence length="469" mass="52305">MARQLMSDNIILLTDSYKIAHYRQYPPKTTTVYSYFESRGGDFPETVFFGLQYILERYLAGPVVTQAKIDEAKEVFALHFGDDKLFNAEGWEYILKEHNGHLPIRIKAVPEGTVVPVKNVLITIENTDPQTYWLTNYLETILVEVWYPLTVATYSRELKKIIAGYLSETADDLSGLPFKLHDFGYRGVSSVETAGIGGASHLVNFMGTDTIAGFMLARQYYGSTMAGYSIPATEHSTMTSWGRAGESAAYKNLLEQFPSGVVACVSDSYDIFNACENIWGKELKDLIVERGKDGKSILVIRPDSGDPATVVVRILEIFGERFGTTTNSKGFKVLPPYIRIIQGDGISYASLKQILQHMKDHKWSADNVAYGSGGALLQRHHRDTQKCALKCSFAVVNGENVNVFKDPITDPGKKSKTGRLTLERTEDGKFVTQVESKGDPAKDLLVTVFENGVMVKRWTLDEIRERAAV</sequence>
<feature type="domain" description="Nicotinate/nicotinamide phosphoribosyltransferase" evidence="10">
    <location>
        <begin position="178"/>
        <end position="451"/>
    </location>
</feature>
<dbReference type="InterPro" id="IPR013785">
    <property type="entry name" value="Aldolase_TIM"/>
</dbReference>
<dbReference type="Proteomes" id="UP000008743">
    <property type="component" value="Unassembled WGS sequence"/>
</dbReference>
<protein>
    <recommendedName>
        <fullName evidence="7">Nicotinamide phosphoribosyltransferase</fullName>
        <ecNumber evidence="6">2.4.2.12</ecNumber>
    </recommendedName>
</protein>
<evidence type="ECO:0000259" key="11">
    <source>
        <dbReference type="Pfam" id="PF18127"/>
    </source>
</evidence>
<dbReference type="RefSeq" id="XP_004363953.2">
    <property type="nucleotide sequence ID" value="XM_004363896.2"/>
</dbReference>
<dbReference type="eggNOG" id="ENOG502QSGN">
    <property type="taxonomic scope" value="Eukaryota"/>
</dbReference>
<dbReference type="SUPFAM" id="SSF51690">
    <property type="entry name" value="Nicotinate/Quinolinate PRTase C-terminal domain-like"/>
    <property type="match status" value="1"/>
</dbReference>
<dbReference type="CDD" id="cd01569">
    <property type="entry name" value="PBEF_like"/>
    <property type="match status" value="1"/>
</dbReference>
<feature type="binding site" evidence="9">
    <location>
        <position position="301"/>
    </location>
    <ligand>
        <name>diphosphate</name>
        <dbReference type="ChEBI" id="CHEBI:33019"/>
    </ligand>
</feature>
<dbReference type="GO" id="GO:0009435">
    <property type="term" value="P:NAD+ biosynthetic process"/>
    <property type="evidence" value="ECO:0007669"/>
    <property type="project" value="UniProtKB-UniPathway"/>
</dbReference>
<accession>A0A0D2VNZ3</accession>
<feature type="binding site" evidence="9">
    <location>
        <begin position="343"/>
        <end position="344"/>
    </location>
    <ligand>
        <name>beta-nicotinamide D-ribonucleotide</name>
        <dbReference type="ChEBI" id="CHEBI:14649"/>
    </ligand>
</feature>
<gene>
    <name evidence="12" type="ORF">CAOG_003114</name>
</gene>
<evidence type="ECO:0000256" key="3">
    <source>
        <dbReference type="ARBA" id="ARBA00022676"/>
    </source>
</evidence>
<dbReference type="InterPro" id="IPR041525">
    <property type="entry name" value="N/Namide_PRibTrfase"/>
</dbReference>
<evidence type="ECO:0000256" key="6">
    <source>
        <dbReference type="ARBA" id="ARBA00035024"/>
    </source>
</evidence>
<dbReference type="InterPro" id="IPR041529">
    <property type="entry name" value="DUF5598"/>
</dbReference>
<dbReference type="Pfam" id="PF18127">
    <property type="entry name" value="NAMPT_N"/>
    <property type="match status" value="1"/>
</dbReference>
<dbReference type="PANTHER" id="PTHR43816">
    <property type="entry name" value="NICOTINAMIDE PHOSPHORIBOSYLTRANSFERASE"/>
    <property type="match status" value="1"/>
</dbReference>
<feature type="binding site" evidence="9">
    <location>
        <position position="186"/>
    </location>
    <ligand>
        <name>diphosphate</name>
        <dbReference type="ChEBI" id="CHEBI:33019"/>
    </ligand>
</feature>
<proteinExistence type="inferred from homology"/>
<feature type="binding site" evidence="9">
    <location>
        <position position="382"/>
    </location>
    <ligand>
        <name>beta-nicotinamide D-ribonucleotide</name>
        <dbReference type="ChEBI" id="CHEBI:14649"/>
    </ligand>
</feature>
<evidence type="ECO:0000256" key="8">
    <source>
        <dbReference type="ARBA" id="ARBA00047835"/>
    </source>
</evidence>
<organism evidence="12 13">
    <name type="scientific">Capsaspora owczarzaki (strain ATCC 30864)</name>
    <dbReference type="NCBI Taxonomy" id="595528"/>
    <lineage>
        <taxon>Eukaryota</taxon>
        <taxon>Filasterea</taxon>
        <taxon>Capsaspora</taxon>
    </lineage>
</organism>
<evidence type="ECO:0000256" key="5">
    <source>
        <dbReference type="ARBA" id="ARBA00035007"/>
    </source>
</evidence>
<comment type="similarity">
    <text evidence="1">Belongs to the NAPRTase family.</text>
</comment>
<dbReference type="PIRSF" id="PIRSF005943">
    <property type="entry name" value="NMPRT"/>
    <property type="match status" value="1"/>
</dbReference>
<dbReference type="InterPro" id="IPR036068">
    <property type="entry name" value="Nicotinate_pribotase-like_C"/>
</dbReference>
<dbReference type="PhylomeDB" id="A0A0D2VNZ3"/>